<reference evidence="2" key="1">
    <citation type="journal article" date="2023" name="Front. Plant Sci.">
        <title>Chromosomal-level genome assembly of Melastoma candidum provides insights into trichome evolution.</title>
        <authorList>
            <person name="Zhong Y."/>
            <person name="Wu W."/>
            <person name="Sun C."/>
            <person name="Zou P."/>
            <person name="Liu Y."/>
            <person name="Dai S."/>
            <person name="Zhou R."/>
        </authorList>
    </citation>
    <scope>NUCLEOTIDE SEQUENCE [LARGE SCALE GENOMIC DNA]</scope>
</reference>
<proteinExistence type="predicted"/>
<accession>A0ACB9QJ66</accession>
<dbReference type="EMBL" id="CM042885">
    <property type="protein sequence ID" value="KAI4366129.1"/>
    <property type="molecule type" value="Genomic_DNA"/>
</dbReference>
<gene>
    <name evidence="1" type="ORF">MLD38_022047</name>
</gene>
<organism evidence="1 2">
    <name type="scientific">Melastoma candidum</name>
    <dbReference type="NCBI Taxonomy" id="119954"/>
    <lineage>
        <taxon>Eukaryota</taxon>
        <taxon>Viridiplantae</taxon>
        <taxon>Streptophyta</taxon>
        <taxon>Embryophyta</taxon>
        <taxon>Tracheophyta</taxon>
        <taxon>Spermatophyta</taxon>
        <taxon>Magnoliopsida</taxon>
        <taxon>eudicotyledons</taxon>
        <taxon>Gunneridae</taxon>
        <taxon>Pentapetalae</taxon>
        <taxon>rosids</taxon>
        <taxon>malvids</taxon>
        <taxon>Myrtales</taxon>
        <taxon>Melastomataceae</taxon>
        <taxon>Melastomatoideae</taxon>
        <taxon>Melastomateae</taxon>
        <taxon>Melastoma</taxon>
    </lineage>
</organism>
<keyword evidence="2" id="KW-1185">Reference proteome</keyword>
<comment type="caution">
    <text evidence="1">The sequence shown here is derived from an EMBL/GenBank/DDBJ whole genome shotgun (WGS) entry which is preliminary data.</text>
</comment>
<sequence length="230" mass="25617">MVSPESSSWIFDYGLIDDGDLPNVSASGGFSWPSSASSLFSEEIDCSLGDSEGMKENASKKRVRAESCAPSCSKACREKLRRDRLNDKFVELGSILEPGRPLRTDKAAILVDAVRMITQLRTEAQKLKDSNQSLHDKIKEVKVEKNELRDEKQRLKSEKERLEDRLKALTTQTSFMPPPSAIPAMFAPQVQAPGNKLVPLIRYPGVAMWQFMPPATVDTSQDHMLRPPVA</sequence>
<name>A0ACB9QJ66_9MYRT</name>
<dbReference type="Proteomes" id="UP001057402">
    <property type="component" value="Chromosome 6"/>
</dbReference>
<protein>
    <submittedName>
        <fullName evidence="1">Uncharacterized protein</fullName>
    </submittedName>
</protein>
<evidence type="ECO:0000313" key="1">
    <source>
        <dbReference type="EMBL" id="KAI4366129.1"/>
    </source>
</evidence>
<evidence type="ECO:0000313" key="2">
    <source>
        <dbReference type="Proteomes" id="UP001057402"/>
    </source>
</evidence>